<dbReference type="Gene3D" id="1.10.12.10">
    <property type="entry name" value="Lyase 2-enoyl-coa Hydratase, Chain A, domain 2"/>
    <property type="match status" value="1"/>
</dbReference>
<dbReference type="PANTHER" id="PTHR11941">
    <property type="entry name" value="ENOYL-COA HYDRATASE-RELATED"/>
    <property type="match status" value="1"/>
</dbReference>
<dbReference type="AlphaFoldDB" id="A0AAJ1T083"/>
<dbReference type="FunFam" id="1.10.12.10:FF:000001">
    <property type="entry name" value="Probable enoyl-CoA hydratase, mitochondrial"/>
    <property type="match status" value="1"/>
</dbReference>
<dbReference type="CDD" id="cd06558">
    <property type="entry name" value="crotonase-like"/>
    <property type="match status" value="1"/>
</dbReference>
<dbReference type="GO" id="GO:0006635">
    <property type="term" value="P:fatty acid beta-oxidation"/>
    <property type="evidence" value="ECO:0007669"/>
    <property type="project" value="TreeGrafter"/>
</dbReference>
<dbReference type="SUPFAM" id="SSF52096">
    <property type="entry name" value="ClpP/crotonase"/>
    <property type="match status" value="1"/>
</dbReference>
<keyword evidence="2 4" id="KW-0456">Lyase</keyword>
<proteinExistence type="inferred from homology"/>
<dbReference type="InterPro" id="IPR014748">
    <property type="entry name" value="Enoyl-CoA_hydra_C"/>
</dbReference>
<organism evidence="4 5">
    <name type="scientific">Oikeobacillus pervagus</name>
    <dbReference type="NCBI Taxonomy" id="1325931"/>
    <lineage>
        <taxon>Bacteria</taxon>
        <taxon>Bacillati</taxon>
        <taxon>Bacillota</taxon>
        <taxon>Bacilli</taxon>
        <taxon>Bacillales</taxon>
        <taxon>Bacillaceae</taxon>
        <taxon>Oikeobacillus</taxon>
    </lineage>
</organism>
<dbReference type="Pfam" id="PF00378">
    <property type="entry name" value="ECH_1"/>
    <property type="match status" value="1"/>
</dbReference>
<evidence type="ECO:0000256" key="1">
    <source>
        <dbReference type="ARBA" id="ARBA00005254"/>
    </source>
</evidence>
<dbReference type="Gene3D" id="3.90.226.10">
    <property type="entry name" value="2-enoyl-CoA Hydratase, Chain A, domain 1"/>
    <property type="match status" value="1"/>
</dbReference>
<dbReference type="InterPro" id="IPR029045">
    <property type="entry name" value="ClpP/crotonase-like_dom_sf"/>
</dbReference>
<dbReference type="GO" id="GO:0004300">
    <property type="term" value="F:enoyl-CoA hydratase activity"/>
    <property type="evidence" value="ECO:0007669"/>
    <property type="project" value="UniProtKB-EC"/>
</dbReference>
<evidence type="ECO:0000256" key="2">
    <source>
        <dbReference type="ARBA" id="ARBA00023239"/>
    </source>
</evidence>
<evidence type="ECO:0000313" key="4">
    <source>
        <dbReference type="EMBL" id="MDQ0214932.1"/>
    </source>
</evidence>
<dbReference type="InterPro" id="IPR018376">
    <property type="entry name" value="Enoyl-CoA_hyd/isom_CS"/>
</dbReference>
<protein>
    <submittedName>
        <fullName evidence="4">Enoyl-CoA hydratase</fullName>
        <ecNumber evidence="4">4.2.1.17</ecNumber>
    </submittedName>
</protein>
<dbReference type="InterPro" id="IPR001753">
    <property type="entry name" value="Enoyl-CoA_hydra/iso"/>
</dbReference>
<accession>A0AAJ1T083</accession>
<evidence type="ECO:0000313" key="5">
    <source>
        <dbReference type="Proteomes" id="UP001237207"/>
    </source>
</evidence>
<comment type="caution">
    <text evidence="4">The sequence shown here is derived from an EMBL/GenBank/DDBJ whole genome shotgun (WGS) entry which is preliminary data.</text>
</comment>
<reference evidence="4" key="1">
    <citation type="submission" date="2023-07" db="EMBL/GenBank/DDBJ databases">
        <title>Genomic Encyclopedia of Type Strains, Phase IV (KMG-IV): sequencing the most valuable type-strain genomes for metagenomic binning, comparative biology and taxonomic classification.</title>
        <authorList>
            <person name="Goeker M."/>
        </authorList>
    </citation>
    <scope>NUCLEOTIDE SEQUENCE</scope>
    <source>
        <strain evidence="4">DSM 23947</strain>
    </source>
</reference>
<dbReference type="PANTHER" id="PTHR11941:SF54">
    <property type="entry name" value="ENOYL-COA HYDRATASE, MITOCHONDRIAL"/>
    <property type="match status" value="1"/>
</dbReference>
<gene>
    <name evidence="4" type="ORF">J2S13_001331</name>
</gene>
<dbReference type="EMBL" id="JAUSUC010000012">
    <property type="protein sequence ID" value="MDQ0214932.1"/>
    <property type="molecule type" value="Genomic_DNA"/>
</dbReference>
<name>A0AAJ1T083_9BACI</name>
<keyword evidence="5" id="KW-1185">Reference proteome</keyword>
<comment type="similarity">
    <text evidence="1 3">Belongs to the enoyl-CoA hydratase/isomerase family.</text>
</comment>
<evidence type="ECO:0000256" key="3">
    <source>
        <dbReference type="RuleBase" id="RU003707"/>
    </source>
</evidence>
<dbReference type="FunFam" id="3.90.226.10:FF:000009">
    <property type="entry name" value="Carnitinyl-CoA dehydratase"/>
    <property type="match status" value="1"/>
</dbReference>
<dbReference type="Proteomes" id="UP001237207">
    <property type="component" value="Unassembled WGS sequence"/>
</dbReference>
<dbReference type="PROSITE" id="PS00166">
    <property type="entry name" value="ENOYL_COA_HYDRATASE"/>
    <property type="match status" value="1"/>
</dbReference>
<dbReference type="EC" id="4.2.1.17" evidence="4"/>
<sequence>MTTTNRNEGIDMKLDLLECVIEDQMAVVSLNRPPYNPLNWKLFGELSQLMDELEADREVKAVIITGKGDRAFAAGADIRDMMGLKTMDILANNEKCRATFEKMERLSKPIIAAVNGLALGGGAELTLACDLRICSETAKFGFPEINLGIIPGAGGTQRLQRVIGQTAAKELLYFGEMIAAERAYEIGLVNKVVPLEELLDHAKKWAEKLSEKPIMAMRMMKMSVNTGAKVDLDSALDLELACFGNAYATADREEGMQAFVEKRKPHFQGV</sequence>